<dbReference type="SUPFAM" id="SSF52402">
    <property type="entry name" value="Adenine nucleotide alpha hydrolases-like"/>
    <property type="match status" value="1"/>
</dbReference>
<organism evidence="1 2">
    <name type="scientific">Persephonella atlantica</name>
    <dbReference type="NCBI Taxonomy" id="2699429"/>
    <lineage>
        <taxon>Bacteria</taxon>
        <taxon>Pseudomonadati</taxon>
        <taxon>Aquificota</taxon>
        <taxon>Aquificia</taxon>
        <taxon>Aquificales</taxon>
        <taxon>Hydrogenothermaceae</taxon>
        <taxon>Persephonella</taxon>
    </lineage>
</organism>
<reference evidence="1 2" key="1">
    <citation type="journal article" date="2021" name="Syst. Appl. Microbiol.">
        <title>Persephonella atlantica sp. nov.: How to adapt to physico-chemical gradients in high temperature hydrothermal habitats.</title>
        <authorList>
            <person name="Francois D.X."/>
            <person name="Godfroy A."/>
            <person name="Mathien C."/>
            <person name="Aube J."/>
            <person name="Cathalot C."/>
            <person name="Lesongeur F."/>
            <person name="L'Haridon S."/>
            <person name="Philippon X."/>
            <person name="Roussel E.G."/>
        </authorList>
    </citation>
    <scope>NUCLEOTIDE SEQUENCE [LARGE SCALE GENOMIC DNA]</scope>
    <source>
        <strain evidence="1 2">MO1340</strain>
    </source>
</reference>
<protein>
    <submittedName>
        <fullName evidence="1">Universal stress protein</fullName>
    </submittedName>
</protein>
<keyword evidence="2" id="KW-1185">Reference proteome</keyword>
<dbReference type="Proteomes" id="UP000772812">
    <property type="component" value="Unassembled WGS sequence"/>
</dbReference>
<sequence length="260" mass="30209">MPVNTVIFLQREKVNFNNLKVVKEIAKKLDKKLVLLFVNITEKEKEKAKKQIEDENISYELKNQLEFGEAKEEIKAGKPDLLVVTQEKISPLEHIFRITSTEKLVKDFENLDIILLQEDADSINSVLINVDKETATEYFISSAYLFVKKLGVRFDFVTSFYESFYENRLKKTHPDEEAKQILLGLLEEHVETVKTKLAKALKGENVELLILKGDPKKEIPYYARKKKYDLLLINENIEDRESYIENSETSVGIFKDKEGE</sequence>
<dbReference type="Gene3D" id="3.40.50.12370">
    <property type="match status" value="1"/>
</dbReference>
<comment type="caution">
    <text evidence="1">The sequence shown here is derived from an EMBL/GenBank/DDBJ whole genome shotgun (WGS) entry which is preliminary data.</text>
</comment>
<dbReference type="EMBL" id="JAACYA010000002">
    <property type="protein sequence ID" value="MBK3332500.1"/>
    <property type="molecule type" value="Genomic_DNA"/>
</dbReference>
<dbReference type="RefSeq" id="WP_200673923.1">
    <property type="nucleotide sequence ID" value="NZ_JAACYA010000002.1"/>
</dbReference>
<evidence type="ECO:0000313" key="1">
    <source>
        <dbReference type="EMBL" id="MBK3332500.1"/>
    </source>
</evidence>
<evidence type="ECO:0000313" key="2">
    <source>
        <dbReference type="Proteomes" id="UP000772812"/>
    </source>
</evidence>
<name>A0ABS1GHW5_9AQUI</name>
<accession>A0ABS1GHW5</accession>
<gene>
    <name evidence="1" type="ORF">GWK41_05415</name>
</gene>
<proteinExistence type="predicted"/>